<sequence>MRDSGLFPWWSLVALGTLSVLVGVVALAWPDATLRVLAWLAGVWVVISGLMRIFGAFVTGRGVGRQVLSGIVGVVLVLIGAACLRDLVTSVALLSVVVAMTWLLSGIAEAVMSVDAKGRTRTALAVIGVVSILIGLTFLFVPELSLFVLVVMTGLGFVATGALQVVVGFQLRRPGDGT</sequence>
<keyword evidence="1" id="KW-0472">Membrane</keyword>
<keyword evidence="3" id="KW-1185">Reference proteome</keyword>
<protein>
    <recommendedName>
        <fullName evidence="4">Acid-resistance membrane protein</fullName>
    </recommendedName>
</protein>
<evidence type="ECO:0000256" key="1">
    <source>
        <dbReference type="SAM" id="Phobius"/>
    </source>
</evidence>
<dbReference type="InterPro" id="IPR005325">
    <property type="entry name" value="DUF308_memb"/>
</dbReference>
<dbReference type="PANTHER" id="PTHR34989:SF1">
    <property type="entry name" value="PROTEIN HDED"/>
    <property type="match status" value="1"/>
</dbReference>
<dbReference type="PANTHER" id="PTHR34989">
    <property type="entry name" value="PROTEIN HDED"/>
    <property type="match status" value="1"/>
</dbReference>
<keyword evidence="1" id="KW-1133">Transmembrane helix</keyword>
<feature type="transmembrane region" description="Helical" evidence="1">
    <location>
        <begin position="123"/>
        <end position="141"/>
    </location>
</feature>
<feature type="transmembrane region" description="Helical" evidence="1">
    <location>
        <begin position="67"/>
        <end position="84"/>
    </location>
</feature>
<dbReference type="Pfam" id="PF03729">
    <property type="entry name" value="DUF308"/>
    <property type="match status" value="2"/>
</dbReference>
<feature type="transmembrane region" description="Helical" evidence="1">
    <location>
        <begin position="90"/>
        <end position="111"/>
    </location>
</feature>
<keyword evidence="1" id="KW-0812">Transmembrane</keyword>
<dbReference type="EMBL" id="BOPH01000102">
    <property type="protein sequence ID" value="GIJ72607.1"/>
    <property type="molecule type" value="Genomic_DNA"/>
</dbReference>
<dbReference type="InterPro" id="IPR052712">
    <property type="entry name" value="Acid_resist_chaperone_HdeD"/>
</dbReference>
<organism evidence="2 3">
    <name type="scientific">Virgisporangium ochraceum</name>
    <dbReference type="NCBI Taxonomy" id="65505"/>
    <lineage>
        <taxon>Bacteria</taxon>
        <taxon>Bacillati</taxon>
        <taxon>Actinomycetota</taxon>
        <taxon>Actinomycetes</taxon>
        <taxon>Micromonosporales</taxon>
        <taxon>Micromonosporaceae</taxon>
        <taxon>Virgisporangium</taxon>
    </lineage>
</organism>
<feature type="transmembrane region" description="Helical" evidence="1">
    <location>
        <begin position="7"/>
        <end position="30"/>
    </location>
</feature>
<proteinExistence type="predicted"/>
<dbReference type="Proteomes" id="UP000635606">
    <property type="component" value="Unassembled WGS sequence"/>
</dbReference>
<evidence type="ECO:0000313" key="3">
    <source>
        <dbReference type="Proteomes" id="UP000635606"/>
    </source>
</evidence>
<feature type="transmembrane region" description="Helical" evidence="1">
    <location>
        <begin position="36"/>
        <end position="55"/>
    </location>
</feature>
<name>A0A8J4A0Z7_9ACTN</name>
<dbReference type="AlphaFoldDB" id="A0A8J4A0Z7"/>
<evidence type="ECO:0000313" key="2">
    <source>
        <dbReference type="EMBL" id="GIJ72607.1"/>
    </source>
</evidence>
<dbReference type="GO" id="GO:0005886">
    <property type="term" value="C:plasma membrane"/>
    <property type="evidence" value="ECO:0007669"/>
    <property type="project" value="TreeGrafter"/>
</dbReference>
<feature type="transmembrane region" description="Helical" evidence="1">
    <location>
        <begin position="147"/>
        <end position="169"/>
    </location>
</feature>
<accession>A0A8J4A0Z7</accession>
<comment type="caution">
    <text evidence="2">The sequence shown here is derived from an EMBL/GenBank/DDBJ whole genome shotgun (WGS) entry which is preliminary data.</text>
</comment>
<evidence type="ECO:0008006" key="4">
    <source>
        <dbReference type="Google" id="ProtNLM"/>
    </source>
</evidence>
<gene>
    <name evidence="2" type="ORF">Voc01_075240</name>
</gene>
<reference evidence="2" key="1">
    <citation type="submission" date="2021-01" db="EMBL/GenBank/DDBJ databases">
        <title>Whole genome shotgun sequence of Virgisporangium ochraceum NBRC 16418.</title>
        <authorList>
            <person name="Komaki H."/>
            <person name="Tamura T."/>
        </authorList>
    </citation>
    <scope>NUCLEOTIDE SEQUENCE</scope>
    <source>
        <strain evidence="2">NBRC 16418</strain>
    </source>
</reference>